<reference evidence="2" key="1">
    <citation type="journal article" date="2017" name="Genome Announc.">
        <title>High-Quality Whole-Genome Sequences of the Oligo-Mouse-Microbiota Bacterial Community.</title>
        <authorList>
            <person name="Garzetti D."/>
            <person name="Brugiroux S."/>
            <person name="Bunk B."/>
            <person name="Pukall R."/>
            <person name="McCoy K.D."/>
            <person name="Macpherson A.J."/>
            <person name="Stecher B."/>
        </authorList>
    </citation>
    <scope>NUCLEOTIDE SEQUENCE</scope>
    <source>
        <strain evidence="2">KB18</strain>
    </source>
</reference>
<dbReference type="RefSeq" id="WP_066534327.1">
    <property type="nucleotide sequence ID" value="NZ_CP021422.1"/>
</dbReference>
<dbReference type="AlphaFoldDB" id="A0A1Z2XPC2"/>
<keyword evidence="1" id="KW-1133">Transmembrane helix</keyword>
<feature type="transmembrane region" description="Helical" evidence="1">
    <location>
        <begin position="12"/>
        <end position="36"/>
    </location>
</feature>
<evidence type="ECO:0000313" key="4">
    <source>
        <dbReference type="Proteomes" id="UP000196710"/>
    </source>
</evidence>
<gene>
    <name evidence="2" type="ORF">ADH66_06145</name>
    <name evidence="3" type="ORF">I5Q82_16235</name>
</gene>
<name>A0A1Z2XPC2_9FIRM</name>
<organism evidence="3 5">
    <name type="scientific">Acutalibacter muris</name>
    <dbReference type="NCBI Taxonomy" id="1796620"/>
    <lineage>
        <taxon>Bacteria</taxon>
        <taxon>Bacillati</taxon>
        <taxon>Bacillota</taxon>
        <taxon>Clostridia</taxon>
        <taxon>Eubacteriales</taxon>
        <taxon>Acutalibacteraceae</taxon>
        <taxon>Acutalibacter</taxon>
    </lineage>
</organism>
<reference evidence="4" key="2">
    <citation type="submission" date="2017-05" db="EMBL/GenBank/DDBJ databases">
        <title>Improved OligoMM genomes.</title>
        <authorList>
            <person name="Garzetti D."/>
        </authorList>
    </citation>
    <scope>NUCLEOTIDE SEQUENCE [LARGE SCALE GENOMIC DNA]</scope>
    <source>
        <strain evidence="4">KB18</strain>
    </source>
</reference>
<reference evidence="3 5" key="3">
    <citation type="submission" date="2020-11" db="EMBL/GenBank/DDBJ databases">
        <title>Closed and high quality bacterial genomes of the OMM12 community.</title>
        <authorList>
            <person name="Marbouty M."/>
            <person name="Lamy-Besnier Q."/>
            <person name="Debarbieux L."/>
            <person name="Koszul R."/>
        </authorList>
    </citation>
    <scope>NUCLEOTIDE SEQUENCE [LARGE SCALE GENOMIC DNA]</scope>
    <source>
        <strain evidence="3 5">KB18</strain>
    </source>
</reference>
<dbReference type="EMBL" id="CP065321">
    <property type="protein sequence ID" value="QQR29564.1"/>
    <property type="molecule type" value="Genomic_DNA"/>
</dbReference>
<evidence type="ECO:0000313" key="3">
    <source>
        <dbReference type="EMBL" id="QQR29564.1"/>
    </source>
</evidence>
<evidence type="ECO:0000313" key="2">
    <source>
        <dbReference type="EMBL" id="ASB40274.1"/>
    </source>
</evidence>
<proteinExistence type="predicted"/>
<sequence>MEEKRFLKSRLVYLILGALYLLVLVVATVYSLTIYVDQLPVAELPPQGAVDGICVPLEYVRELPDGGWVVDTVKQVNGPWGNRYVISQVRAESVYPVEGDESRVRFYALSDIGDPVVARCSEETFDGMEVRLQAGE</sequence>
<keyword evidence="1" id="KW-0472">Membrane</keyword>
<dbReference type="Proteomes" id="UP000596035">
    <property type="component" value="Chromosome"/>
</dbReference>
<dbReference type="KEGG" id="amur:ADH66_06145"/>
<dbReference type="Proteomes" id="UP000196710">
    <property type="component" value="Chromosome"/>
</dbReference>
<keyword evidence="4" id="KW-1185">Reference proteome</keyword>
<dbReference type="EMBL" id="CP021422">
    <property type="protein sequence ID" value="ASB40274.1"/>
    <property type="molecule type" value="Genomic_DNA"/>
</dbReference>
<protein>
    <submittedName>
        <fullName evidence="3">Uncharacterized protein</fullName>
    </submittedName>
</protein>
<accession>A0A1Z2XPC2</accession>
<keyword evidence="1" id="KW-0812">Transmembrane</keyword>
<evidence type="ECO:0000313" key="5">
    <source>
        <dbReference type="Proteomes" id="UP000596035"/>
    </source>
</evidence>
<evidence type="ECO:0000256" key="1">
    <source>
        <dbReference type="SAM" id="Phobius"/>
    </source>
</evidence>